<name>A0A1Y5PCI9_9MYCO</name>
<evidence type="ECO:0008006" key="2">
    <source>
        <dbReference type="Google" id="ProtNLM"/>
    </source>
</evidence>
<sequence>MNTAIGAQLIESYLRTRQVRHFRGHHDDEYFFLVSAYHGRLHVHLQPCGPSGAAVQISITAERYYPAEQGTRVAALVEQWNDAAPRVTATVFESSDPRRVGVLAERRYRAGATEFGSFVDQAVQSAIDLFGRLRALVASSSDDTHLLDAG</sequence>
<dbReference type="EMBL" id="FLQS01000025">
    <property type="protein sequence ID" value="SBS76373.1"/>
    <property type="molecule type" value="Genomic_DNA"/>
</dbReference>
<dbReference type="AlphaFoldDB" id="A0A1Y5PCI9"/>
<protein>
    <recommendedName>
        <fullName evidence="2">YbjN domain-containing protein</fullName>
    </recommendedName>
</protein>
<evidence type="ECO:0000313" key="1">
    <source>
        <dbReference type="EMBL" id="SBS76373.1"/>
    </source>
</evidence>
<proteinExistence type="predicted"/>
<organism evidence="1">
    <name type="scientific">uncultured Mycobacterium sp</name>
    <dbReference type="NCBI Taxonomy" id="171292"/>
    <lineage>
        <taxon>Bacteria</taxon>
        <taxon>Bacillati</taxon>
        <taxon>Actinomycetota</taxon>
        <taxon>Actinomycetes</taxon>
        <taxon>Mycobacteriales</taxon>
        <taxon>Mycobacteriaceae</taxon>
        <taxon>Mycobacterium</taxon>
        <taxon>environmental samples</taxon>
    </lineage>
</organism>
<accession>A0A1Y5PCI9</accession>
<gene>
    <name evidence="1" type="ORF">MHPYR_310037</name>
</gene>
<reference evidence="1" key="1">
    <citation type="submission" date="2016-03" db="EMBL/GenBank/DDBJ databases">
        <authorList>
            <person name="Ploux O."/>
        </authorList>
    </citation>
    <scope>NUCLEOTIDE SEQUENCE</scope>
    <source>
        <strain evidence="1">UC10</strain>
    </source>
</reference>